<dbReference type="CDD" id="cd02969">
    <property type="entry name" value="PRX_like1"/>
    <property type="match status" value="1"/>
</dbReference>
<comment type="caution">
    <text evidence="3">The sequence shown here is derived from an EMBL/GenBank/DDBJ whole genome shotgun (WGS) entry which is preliminary data.</text>
</comment>
<dbReference type="EMBL" id="ABVL01000011">
    <property type="protein sequence ID" value="EDY18673.1"/>
    <property type="molecule type" value="Genomic_DNA"/>
</dbReference>
<dbReference type="InterPro" id="IPR013740">
    <property type="entry name" value="Redoxin"/>
</dbReference>
<dbReference type="CDD" id="cd02966">
    <property type="entry name" value="TlpA_like_family"/>
    <property type="match status" value="1"/>
</dbReference>
<dbReference type="Gene3D" id="3.40.30.10">
    <property type="entry name" value="Glutaredoxin"/>
    <property type="match status" value="2"/>
</dbReference>
<evidence type="ECO:0000313" key="3">
    <source>
        <dbReference type="EMBL" id="EDY18673.1"/>
    </source>
</evidence>
<evidence type="ECO:0000256" key="1">
    <source>
        <dbReference type="SAM" id="SignalP"/>
    </source>
</evidence>
<keyword evidence="1" id="KW-0732">Signal</keyword>
<dbReference type="GO" id="GO:0016491">
    <property type="term" value="F:oxidoreductase activity"/>
    <property type="evidence" value="ECO:0007669"/>
    <property type="project" value="InterPro"/>
</dbReference>
<dbReference type="InterPro" id="IPR047262">
    <property type="entry name" value="PRX-like1"/>
</dbReference>
<proteinExistence type="predicted"/>
<dbReference type="AlphaFoldDB" id="B4D472"/>
<dbReference type="PANTHER" id="PTHR43640">
    <property type="entry name" value="OS07G0260300 PROTEIN"/>
    <property type="match status" value="1"/>
</dbReference>
<dbReference type="Pfam" id="PF08534">
    <property type="entry name" value="Redoxin"/>
    <property type="match status" value="1"/>
</dbReference>
<dbReference type="InterPro" id="IPR000866">
    <property type="entry name" value="AhpC/TSA"/>
</dbReference>
<evidence type="ECO:0000313" key="4">
    <source>
        <dbReference type="Proteomes" id="UP000005824"/>
    </source>
</evidence>
<dbReference type="SUPFAM" id="SSF52833">
    <property type="entry name" value="Thioredoxin-like"/>
    <property type="match status" value="2"/>
</dbReference>
<dbReference type="STRING" id="497964.CfE428DRAFT_3710"/>
<protein>
    <submittedName>
        <fullName evidence="3">Redoxin domain protein</fullName>
    </submittedName>
</protein>
<dbReference type="PANTHER" id="PTHR43640:SF1">
    <property type="entry name" value="THIOREDOXIN-DEPENDENT PEROXIREDOXIN"/>
    <property type="match status" value="1"/>
</dbReference>
<keyword evidence="4" id="KW-1185">Reference proteome</keyword>
<name>B4D472_9BACT</name>
<dbReference type="eggNOG" id="COG1225">
    <property type="taxonomic scope" value="Bacteria"/>
</dbReference>
<organism evidence="3 4">
    <name type="scientific">Chthoniobacter flavus Ellin428</name>
    <dbReference type="NCBI Taxonomy" id="497964"/>
    <lineage>
        <taxon>Bacteria</taxon>
        <taxon>Pseudomonadati</taxon>
        <taxon>Verrucomicrobiota</taxon>
        <taxon>Spartobacteria</taxon>
        <taxon>Chthoniobacterales</taxon>
        <taxon>Chthoniobacteraceae</taxon>
        <taxon>Chthoniobacter</taxon>
    </lineage>
</organism>
<gene>
    <name evidence="3" type="ORF">CfE428DRAFT_3710</name>
</gene>
<feature type="chain" id="PRO_5002800414" evidence="1">
    <location>
        <begin position="24"/>
        <end position="394"/>
    </location>
</feature>
<dbReference type="InParanoid" id="B4D472"/>
<accession>B4D472</accession>
<dbReference type="InterPro" id="IPR036249">
    <property type="entry name" value="Thioredoxin-like_sf"/>
</dbReference>
<feature type="domain" description="Thioredoxin" evidence="2">
    <location>
        <begin position="30"/>
        <end position="195"/>
    </location>
</feature>
<evidence type="ECO:0000259" key="2">
    <source>
        <dbReference type="PROSITE" id="PS51352"/>
    </source>
</evidence>
<dbReference type="Proteomes" id="UP000005824">
    <property type="component" value="Unassembled WGS sequence"/>
</dbReference>
<dbReference type="PROSITE" id="PS51352">
    <property type="entry name" value="THIOREDOXIN_2"/>
    <property type="match status" value="2"/>
</dbReference>
<sequence precursor="true">MKLLRLTLAFLSLALVSLAPAHAEDGLHDLQIGDPAPDFSLPGIDGKTHTLAEYKDAKLLMIAFISNHCPSSHAAEGRMKQLIAEMKGKGFVFVAINPNNPKGLSLDELGYSKYNDSFEDMQKYAKDQGFDFPYLYDGETQAVAHAYGCLATPHVFLFDAEHKLRYKGRFDDSEYADPSTVKSPDARNAVEALLAGKEVPVAETKPHGCSTKWNSKSTGIAQKMEKWDKTPVDVQMIDTAGVSALRKNGSGRVRLFNVWATWCVPCVQEFPELVTTARKFDLRNFEFITISADDPKDPAPVKAFLEKHGAGLSARGKNAVKSEGRTTNSYVYNGDSTDDMMKALDPEWPGAIPHTVLVGANGEILWRHNGPVDGDELRTKVLEAMGPYYVPGTR</sequence>
<feature type="signal peptide" evidence="1">
    <location>
        <begin position="1"/>
        <end position="23"/>
    </location>
</feature>
<dbReference type="InterPro" id="IPR013766">
    <property type="entry name" value="Thioredoxin_domain"/>
</dbReference>
<feature type="domain" description="Thioredoxin" evidence="2">
    <location>
        <begin position="224"/>
        <end position="387"/>
    </location>
</feature>
<dbReference type="Pfam" id="PF00578">
    <property type="entry name" value="AhpC-TSA"/>
    <property type="match status" value="1"/>
</dbReference>
<reference evidence="3 4" key="1">
    <citation type="journal article" date="2011" name="J. Bacteriol.">
        <title>Genome sequence of Chthoniobacter flavus Ellin428, an aerobic heterotrophic soil bacterium.</title>
        <authorList>
            <person name="Kant R."/>
            <person name="van Passel M.W."/>
            <person name="Palva A."/>
            <person name="Lucas S."/>
            <person name="Lapidus A."/>
            <person name="Glavina Del Rio T."/>
            <person name="Dalin E."/>
            <person name="Tice H."/>
            <person name="Bruce D."/>
            <person name="Goodwin L."/>
            <person name="Pitluck S."/>
            <person name="Larimer F.W."/>
            <person name="Land M.L."/>
            <person name="Hauser L."/>
            <person name="Sangwan P."/>
            <person name="de Vos W.M."/>
            <person name="Janssen P.H."/>
            <person name="Smidt H."/>
        </authorList>
    </citation>
    <scope>NUCLEOTIDE SEQUENCE [LARGE SCALE GENOMIC DNA]</scope>
    <source>
        <strain evidence="3 4">Ellin428</strain>
    </source>
</reference>
<dbReference type="RefSeq" id="WP_006981035.1">
    <property type="nucleotide sequence ID" value="NZ_ABVL01000011.1"/>
</dbReference>
<dbReference type="GO" id="GO:0016209">
    <property type="term" value="F:antioxidant activity"/>
    <property type="evidence" value="ECO:0007669"/>
    <property type="project" value="InterPro"/>
</dbReference>